<evidence type="ECO:0000313" key="3">
    <source>
        <dbReference type="Proteomes" id="UP000178721"/>
    </source>
</evidence>
<accession>A0A1G2E2M1</accession>
<dbReference type="SUPFAM" id="SSF143011">
    <property type="entry name" value="RelE-like"/>
    <property type="match status" value="1"/>
</dbReference>
<dbReference type="AlphaFoldDB" id="A0A1G2E2M1"/>
<evidence type="ECO:0000256" key="1">
    <source>
        <dbReference type="ARBA" id="ARBA00022649"/>
    </source>
</evidence>
<comment type="caution">
    <text evidence="2">The sequence shown here is derived from an EMBL/GenBank/DDBJ whole genome shotgun (WGS) entry which is preliminary data.</text>
</comment>
<organism evidence="2 3">
    <name type="scientific">Candidatus Nealsonbacteria bacterium RIFCSPHIGHO2_01_FULL_43_31</name>
    <dbReference type="NCBI Taxonomy" id="1801665"/>
    <lineage>
        <taxon>Bacteria</taxon>
        <taxon>Candidatus Nealsoniibacteriota</taxon>
    </lineage>
</organism>
<sequence>MRLLFTKFFDRDYKTLPSIVQRQCDKQLIALLKDPHHPSLRTSKIRGFEDIWEGRINKDYRLTFQISKDVYLLRRVGRHDEVLKKPY</sequence>
<reference evidence="2 3" key="1">
    <citation type="journal article" date="2016" name="Nat. Commun.">
        <title>Thousands of microbial genomes shed light on interconnected biogeochemical processes in an aquifer system.</title>
        <authorList>
            <person name="Anantharaman K."/>
            <person name="Brown C.T."/>
            <person name="Hug L.A."/>
            <person name="Sharon I."/>
            <person name="Castelle C.J."/>
            <person name="Probst A.J."/>
            <person name="Thomas B.C."/>
            <person name="Singh A."/>
            <person name="Wilkins M.J."/>
            <person name="Karaoz U."/>
            <person name="Brodie E.L."/>
            <person name="Williams K.H."/>
            <person name="Hubbard S.S."/>
            <person name="Banfield J.F."/>
        </authorList>
    </citation>
    <scope>NUCLEOTIDE SEQUENCE [LARGE SCALE GENOMIC DNA]</scope>
</reference>
<dbReference type="NCBIfam" id="TIGR02385">
    <property type="entry name" value="RelE_StbE"/>
    <property type="match status" value="1"/>
</dbReference>
<name>A0A1G2E2M1_9BACT</name>
<dbReference type="Proteomes" id="UP000178721">
    <property type="component" value="Unassembled WGS sequence"/>
</dbReference>
<dbReference type="Gene3D" id="3.30.2310.20">
    <property type="entry name" value="RelE-like"/>
    <property type="match status" value="1"/>
</dbReference>
<dbReference type="InterPro" id="IPR007712">
    <property type="entry name" value="RelE/ParE_toxin"/>
</dbReference>
<gene>
    <name evidence="2" type="ORF">A2654_01750</name>
</gene>
<dbReference type="InterPro" id="IPR035093">
    <property type="entry name" value="RelE/ParE_toxin_dom_sf"/>
</dbReference>
<dbReference type="EMBL" id="MHMA01000027">
    <property type="protein sequence ID" value="OGZ20077.1"/>
    <property type="molecule type" value="Genomic_DNA"/>
</dbReference>
<evidence type="ECO:0000313" key="2">
    <source>
        <dbReference type="EMBL" id="OGZ20077.1"/>
    </source>
</evidence>
<protein>
    <recommendedName>
        <fullName evidence="4">Type II toxin-antitoxin system mRNA interferase toxin, RelE/StbE family</fullName>
    </recommendedName>
</protein>
<proteinExistence type="predicted"/>
<keyword evidence="1" id="KW-1277">Toxin-antitoxin system</keyword>
<evidence type="ECO:0008006" key="4">
    <source>
        <dbReference type="Google" id="ProtNLM"/>
    </source>
</evidence>